<organism evidence="1 2">
    <name type="scientific">Candidatus Pullilachnospira stercoravium</name>
    <dbReference type="NCBI Taxonomy" id="2840913"/>
    <lineage>
        <taxon>Bacteria</taxon>
        <taxon>Bacillati</taxon>
        <taxon>Bacillota</taxon>
        <taxon>Clostridia</taxon>
        <taxon>Lachnospirales</taxon>
        <taxon>Lachnospiraceae</taxon>
        <taxon>Lachnospiraceae incertae sedis</taxon>
        <taxon>Candidatus Pullilachnospira</taxon>
    </lineage>
</organism>
<sequence length="196" mass="22866">MIDLKGQRYGRLTVVEMTEGRDKRGSVIWRCRCDCGGEICVSENGLVHGNYRSCGCLKKEIQKDIYQQLHFIDGTCLEMLEKRKHRKDNTSGFRGVSRMKNGRYRVYIGFKGKRYYIGYFSDYQDAVTARLQAEQYIHDGFVKDYALWQQRAGKEPEWAKENPFVFEVKKLSGRLEIISSVRKQEYSEKALSESSL</sequence>
<dbReference type="EMBL" id="DVON01000017">
    <property type="protein sequence ID" value="HIV11628.1"/>
    <property type="molecule type" value="Genomic_DNA"/>
</dbReference>
<evidence type="ECO:0000313" key="2">
    <source>
        <dbReference type="Proteomes" id="UP000886723"/>
    </source>
</evidence>
<evidence type="ECO:0000313" key="1">
    <source>
        <dbReference type="EMBL" id="HIV11628.1"/>
    </source>
</evidence>
<dbReference type="SUPFAM" id="SSF54171">
    <property type="entry name" value="DNA-binding domain"/>
    <property type="match status" value="1"/>
</dbReference>
<dbReference type="GO" id="GO:0003677">
    <property type="term" value="F:DNA binding"/>
    <property type="evidence" value="ECO:0007669"/>
    <property type="project" value="InterPro"/>
</dbReference>
<accession>A0A9D1NSQ5</accession>
<dbReference type="AlphaFoldDB" id="A0A9D1NSQ5"/>
<dbReference type="InterPro" id="IPR016177">
    <property type="entry name" value="DNA-bd_dom_sf"/>
</dbReference>
<name>A0A9D1NSQ5_9FIRM</name>
<proteinExistence type="predicted"/>
<evidence type="ECO:0008006" key="3">
    <source>
        <dbReference type="Google" id="ProtNLM"/>
    </source>
</evidence>
<protein>
    <recommendedName>
        <fullName evidence="3">AP2 domain protein</fullName>
    </recommendedName>
</protein>
<dbReference type="Proteomes" id="UP000886723">
    <property type="component" value="Unassembled WGS sequence"/>
</dbReference>
<reference evidence="1" key="1">
    <citation type="submission" date="2020-10" db="EMBL/GenBank/DDBJ databases">
        <authorList>
            <person name="Gilroy R."/>
        </authorList>
    </citation>
    <scope>NUCLEOTIDE SEQUENCE</scope>
    <source>
        <strain evidence="1">ChiBcec2-4451</strain>
    </source>
</reference>
<comment type="caution">
    <text evidence="1">The sequence shown here is derived from an EMBL/GenBank/DDBJ whole genome shotgun (WGS) entry which is preliminary data.</text>
</comment>
<reference evidence="1" key="2">
    <citation type="journal article" date="2021" name="PeerJ">
        <title>Extensive microbial diversity within the chicken gut microbiome revealed by metagenomics and culture.</title>
        <authorList>
            <person name="Gilroy R."/>
            <person name="Ravi A."/>
            <person name="Getino M."/>
            <person name="Pursley I."/>
            <person name="Horton D.L."/>
            <person name="Alikhan N.F."/>
            <person name="Baker D."/>
            <person name="Gharbi K."/>
            <person name="Hall N."/>
            <person name="Watson M."/>
            <person name="Adriaenssens E.M."/>
            <person name="Foster-Nyarko E."/>
            <person name="Jarju S."/>
            <person name="Secka A."/>
            <person name="Antonio M."/>
            <person name="Oren A."/>
            <person name="Chaudhuri R.R."/>
            <person name="La Ragione R."/>
            <person name="Hildebrand F."/>
            <person name="Pallen M.J."/>
        </authorList>
    </citation>
    <scope>NUCLEOTIDE SEQUENCE</scope>
    <source>
        <strain evidence="1">ChiBcec2-4451</strain>
    </source>
</reference>
<gene>
    <name evidence="1" type="ORF">IAA63_00620</name>
</gene>